<dbReference type="GO" id="GO:0007052">
    <property type="term" value="P:mitotic spindle organization"/>
    <property type="evidence" value="ECO:0007669"/>
    <property type="project" value="TreeGrafter"/>
</dbReference>
<dbReference type="Pfam" id="PF00225">
    <property type="entry name" value="Kinesin"/>
    <property type="match status" value="1"/>
</dbReference>
<dbReference type="SUPFAM" id="SSF52540">
    <property type="entry name" value="P-loop containing nucleoside triphosphate hydrolases"/>
    <property type="match status" value="1"/>
</dbReference>
<evidence type="ECO:0000256" key="3">
    <source>
        <dbReference type="ARBA" id="ARBA00061615"/>
    </source>
</evidence>
<dbReference type="InterPro" id="IPR036961">
    <property type="entry name" value="Kinesin_motor_dom_sf"/>
</dbReference>
<keyword evidence="1" id="KW-0493">Microtubule</keyword>
<dbReference type="SMART" id="SM00129">
    <property type="entry name" value="KISc"/>
    <property type="match status" value="1"/>
</dbReference>
<keyword evidence="2 4" id="KW-0505">Motor protein</keyword>
<dbReference type="GO" id="GO:0008017">
    <property type="term" value="F:microtubule binding"/>
    <property type="evidence" value="ECO:0007669"/>
    <property type="project" value="InterPro"/>
</dbReference>
<evidence type="ECO:0000256" key="1">
    <source>
        <dbReference type="ARBA" id="ARBA00022701"/>
    </source>
</evidence>
<evidence type="ECO:0000259" key="6">
    <source>
        <dbReference type="PROSITE" id="PS50067"/>
    </source>
</evidence>
<dbReference type="Gene3D" id="1.10.150.280">
    <property type="entry name" value="AF1531-like domain"/>
    <property type="match status" value="1"/>
</dbReference>
<dbReference type="GO" id="GO:0005875">
    <property type="term" value="C:microtubule associated complex"/>
    <property type="evidence" value="ECO:0007669"/>
    <property type="project" value="TreeGrafter"/>
</dbReference>
<dbReference type="PANTHER" id="PTHR47969">
    <property type="entry name" value="CHROMOSOME-ASSOCIATED KINESIN KIF4A-RELATED"/>
    <property type="match status" value="1"/>
</dbReference>
<evidence type="ECO:0000313" key="7">
    <source>
        <dbReference type="EMBL" id="MBX10736.1"/>
    </source>
</evidence>
<evidence type="ECO:0000256" key="4">
    <source>
        <dbReference type="PROSITE-ProRule" id="PRU00283"/>
    </source>
</evidence>
<dbReference type="InterPro" id="IPR027417">
    <property type="entry name" value="P-loop_NTPase"/>
</dbReference>
<keyword evidence="4" id="KW-0547">Nucleotide-binding</keyword>
<dbReference type="GO" id="GO:0003777">
    <property type="term" value="F:microtubule motor activity"/>
    <property type="evidence" value="ECO:0007669"/>
    <property type="project" value="InterPro"/>
</dbReference>
<dbReference type="InterPro" id="IPR001752">
    <property type="entry name" value="Kinesin_motor_dom"/>
</dbReference>
<feature type="binding site" evidence="4">
    <location>
        <begin position="110"/>
        <end position="117"/>
    </location>
    <ligand>
        <name>ATP</name>
        <dbReference type="ChEBI" id="CHEBI:30616"/>
    </ligand>
</feature>
<organism evidence="7">
    <name type="scientific">Rhizophora mucronata</name>
    <name type="common">Asiatic mangrove</name>
    <dbReference type="NCBI Taxonomy" id="61149"/>
    <lineage>
        <taxon>Eukaryota</taxon>
        <taxon>Viridiplantae</taxon>
        <taxon>Streptophyta</taxon>
        <taxon>Embryophyta</taxon>
        <taxon>Tracheophyta</taxon>
        <taxon>Spermatophyta</taxon>
        <taxon>Magnoliopsida</taxon>
        <taxon>eudicotyledons</taxon>
        <taxon>Gunneridae</taxon>
        <taxon>Pentapetalae</taxon>
        <taxon>rosids</taxon>
        <taxon>fabids</taxon>
        <taxon>Malpighiales</taxon>
        <taxon>Rhizophoraceae</taxon>
        <taxon>Rhizophora</taxon>
    </lineage>
</organism>
<dbReference type="GO" id="GO:0005524">
    <property type="term" value="F:ATP binding"/>
    <property type="evidence" value="ECO:0007669"/>
    <property type="project" value="UniProtKB-UniRule"/>
</dbReference>
<comment type="similarity">
    <text evidence="3">Belongs to the TRAFAC class myosin-kinesin ATPase superfamily. Kinesin family. KIN-10 subfamily.</text>
</comment>
<feature type="domain" description="Kinesin motor" evidence="6">
    <location>
        <begin position="24"/>
        <end position="340"/>
    </location>
</feature>
<dbReference type="PRINTS" id="PR00380">
    <property type="entry name" value="KINESINHEAVY"/>
</dbReference>
<dbReference type="InterPro" id="IPR027640">
    <property type="entry name" value="Kinesin-like_fam"/>
</dbReference>
<dbReference type="FunFam" id="1.10.150.280:FF:000003">
    <property type="entry name" value="Kinesin-like protein KIN-10C"/>
    <property type="match status" value="1"/>
</dbReference>
<dbReference type="EMBL" id="GGEC01030252">
    <property type="protein sequence ID" value="MBX10736.1"/>
    <property type="molecule type" value="Transcribed_RNA"/>
</dbReference>
<reference evidence="7" key="1">
    <citation type="submission" date="2018-02" db="EMBL/GenBank/DDBJ databases">
        <title>Rhizophora mucronata_Transcriptome.</title>
        <authorList>
            <person name="Meera S.P."/>
            <person name="Sreeshan A."/>
            <person name="Augustine A."/>
        </authorList>
    </citation>
    <scope>NUCLEOTIDE SEQUENCE</scope>
    <source>
        <tissue evidence="7">Leaf</tissue>
    </source>
</reference>
<evidence type="ECO:0000256" key="2">
    <source>
        <dbReference type="ARBA" id="ARBA00023175"/>
    </source>
</evidence>
<name>A0A2P2KYF5_RHIMU</name>
<feature type="region of interest" description="Disordered" evidence="5">
    <location>
        <begin position="1"/>
        <end position="24"/>
    </location>
</feature>
<dbReference type="GO" id="GO:0007018">
    <property type="term" value="P:microtubule-based movement"/>
    <property type="evidence" value="ECO:0007669"/>
    <property type="project" value="InterPro"/>
</dbReference>
<dbReference type="PROSITE" id="PS50067">
    <property type="entry name" value="KINESIN_MOTOR_2"/>
    <property type="match status" value="1"/>
</dbReference>
<dbReference type="GO" id="GO:0051231">
    <property type="term" value="P:spindle elongation"/>
    <property type="evidence" value="ECO:0007669"/>
    <property type="project" value="TreeGrafter"/>
</dbReference>
<sequence>MSAPPPVNQTDRTKAKMGPDPGGNIRVVAKIRESTGQEAPWIFVNKPMGDQSESVTISLGEQSAVSRKECYEVDFCYEQTERNDVIFSKEVKPLISGVIEGRNATVIAHGARCSGKTYLIQGTEDEPGVVVLTMAELLSVVVENGKSISVSLYEIVQDHVYDLLDPKRQEVVILEAQGKVQLKGLSQVLVTSMSQFQKLYDGGRGSRKLEQKIPTELPHRSHKGLIIYVSSSCVTSDIIPAGKINFIDLAGYEDARRKSSDGPNFVENTKINRSIYALQNVVCSLKANESHVPYRESKLTRLLQDSLGGTNRILMITCLSPRFCQESIHMLSLASRCYQCTNQVVSKSTKIVKSSTRSMIASHKAQVSGSFSAAAKKSTVPQVQFSVKKRNCRGSALKARKLFGQGHHLKFAKTGSLENVSIGKCPQEEEVEEDEKLGSLVEDANSVHVEEVLSLENCMTHEITTSTQDLCNKDNDKEVTPSTKVLCLDESGKDMDKENDGSIVNEAGSPPISSQLQELSKNLKSLYFSTPSYIDKTEQNDTSAHDQPSISLLELRTPERSMNANDKQEVAGFSTPWKTFNTRSSGVKNSLVHEYLTFLNTADREELKKLKGIGEKRATYILDLREESPEPFKNLDDLKNIGLSAKQVKMMMRQEVAGLFG</sequence>
<dbReference type="InterPro" id="IPR010994">
    <property type="entry name" value="RuvA_2-like"/>
</dbReference>
<dbReference type="GO" id="GO:0005874">
    <property type="term" value="C:microtubule"/>
    <property type="evidence" value="ECO:0007669"/>
    <property type="project" value="UniProtKB-KW"/>
</dbReference>
<dbReference type="Gene3D" id="3.40.850.10">
    <property type="entry name" value="Kinesin motor domain"/>
    <property type="match status" value="1"/>
</dbReference>
<protein>
    <submittedName>
        <fullName evidence="7">Kinesin-like protein</fullName>
    </submittedName>
</protein>
<dbReference type="PANTHER" id="PTHR47969:SF9">
    <property type="entry name" value="KINESIN-LIKE PROTEIN"/>
    <property type="match status" value="1"/>
</dbReference>
<dbReference type="AlphaFoldDB" id="A0A2P2KYF5"/>
<dbReference type="SUPFAM" id="SSF47781">
    <property type="entry name" value="RuvA domain 2-like"/>
    <property type="match status" value="1"/>
</dbReference>
<proteinExistence type="inferred from homology"/>
<keyword evidence="4" id="KW-0067">ATP-binding</keyword>
<accession>A0A2P2KYF5</accession>
<evidence type="ECO:0000256" key="5">
    <source>
        <dbReference type="SAM" id="MobiDB-lite"/>
    </source>
</evidence>
<dbReference type="Pfam" id="PF12836">
    <property type="entry name" value="HHH_3"/>
    <property type="match status" value="1"/>
</dbReference>